<feature type="chain" id="PRO_5047037286" evidence="1">
    <location>
        <begin position="33"/>
        <end position="295"/>
    </location>
</feature>
<protein>
    <submittedName>
        <fullName evidence="3">DUF4397 domain-containing protein</fullName>
    </submittedName>
</protein>
<dbReference type="EMBL" id="CP110615">
    <property type="protein sequence ID" value="UZJ24447.1"/>
    <property type="molecule type" value="Genomic_DNA"/>
</dbReference>
<feature type="domain" description="DUF4397" evidence="2">
    <location>
        <begin position="41"/>
        <end position="161"/>
    </location>
</feature>
<name>A0ABY6NYH8_9NOCA</name>
<proteinExistence type="predicted"/>
<feature type="signal peptide" evidence="1">
    <location>
        <begin position="1"/>
        <end position="32"/>
    </location>
</feature>
<evidence type="ECO:0000313" key="3">
    <source>
        <dbReference type="EMBL" id="UZJ24447.1"/>
    </source>
</evidence>
<gene>
    <name evidence="3" type="ORF">RHODO2019_15080</name>
</gene>
<dbReference type="Proteomes" id="UP001164965">
    <property type="component" value="Chromosome"/>
</dbReference>
<feature type="domain" description="DUF4397" evidence="2">
    <location>
        <begin position="164"/>
        <end position="237"/>
    </location>
</feature>
<keyword evidence="1" id="KW-0732">Signal</keyword>
<dbReference type="InterPro" id="IPR025510">
    <property type="entry name" value="DUF4397"/>
</dbReference>
<sequence>MTRARTLLVPLVTVLAALLVGLLGAGTAAAQAAPAANPSGFVRLGHLAPDVGPVDVYLAPFGGAQQSVITKAPYGSLTAYQTLAPGDYTLAMRPAGTPAGSAPMLSAQVTVAAGSAYTVLATGRMGALSTSVITDDLTPPPANASRVRLIQGSTKAQDLTVEAVGGPTLARGLAYGTATGYANVPQGRWTLKVTAPDGSSAMASAPVVDLTAGSVNSLLVTDTSSGGFAITPVVDAAGINTAMAPAGGVETGAGGTATTIIDTTSSSTTPVLGIGLLLVAVGGVLARRRTVAAQP</sequence>
<reference evidence="3" key="1">
    <citation type="submission" date="2022-10" db="EMBL/GenBank/DDBJ databases">
        <title>Rhodococcus sp.75.</title>
        <authorList>
            <person name="Sun M."/>
        </authorList>
    </citation>
    <scope>NUCLEOTIDE SEQUENCE</scope>
    <source>
        <strain evidence="3">75</strain>
    </source>
</reference>
<accession>A0ABY6NYH8</accession>
<evidence type="ECO:0000259" key="2">
    <source>
        <dbReference type="Pfam" id="PF14344"/>
    </source>
</evidence>
<keyword evidence="4" id="KW-1185">Reference proteome</keyword>
<evidence type="ECO:0000313" key="4">
    <source>
        <dbReference type="Proteomes" id="UP001164965"/>
    </source>
</evidence>
<organism evidence="3 4">
    <name type="scientific">Rhodococcus antarcticus</name>
    <dbReference type="NCBI Taxonomy" id="2987751"/>
    <lineage>
        <taxon>Bacteria</taxon>
        <taxon>Bacillati</taxon>
        <taxon>Actinomycetota</taxon>
        <taxon>Actinomycetes</taxon>
        <taxon>Mycobacteriales</taxon>
        <taxon>Nocardiaceae</taxon>
        <taxon>Rhodococcus</taxon>
    </lineage>
</organism>
<dbReference type="Pfam" id="PF14344">
    <property type="entry name" value="DUF4397"/>
    <property type="match status" value="2"/>
</dbReference>
<dbReference type="RefSeq" id="WP_265382554.1">
    <property type="nucleotide sequence ID" value="NZ_CP110615.1"/>
</dbReference>
<evidence type="ECO:0000256" key="1">
    <source>
        <dbReference type="SAM" id="SignalP"/>
    </source>
</evidence>